<reference evidence="1 2" key="1">
    <citation type="submission" date="2015-09" db="EMBL/GenBank/DDBJ databases">
        <authorList>
            <consortium name="Pathogen Informatics"/>
        </authorList>
    </citation>
    <scope>NUCLEOTIDE SEQUENCE [LARGE SCALE GENOMIC DNA]</scope>
    <source>
        <strain evidence="1 2">2789STDY5834865</strain>
    </source>
</reference>
<evidence type="ECO:0000313" key="1">
    <source>
        <dbReference type="EMBL" id="CUN95241.1"/>
    </source>
</evidence>
<organism evidence="1 2">
    <name type="scientific">Enterocloster clostridioformis</name>
    <dbReference type="NCBI Taxonomy" id="1531"/>
    <lineage>
        <taxon>Bacteria</taxon>
        <taxon>Bacillati</taxon>
        <taxon>Bacillota</taxon>
        <taxon>Clostridia</taxon>
        <taxon>Lachnospirales</taxon>
        <taxon>Lachnospiraceae</taxon>
        <taxon>Enterocloster</taxon>
    </lineage>
</organism>
<gene>
    <name evidence="1" type="ORF">ERS852480_00203</name>
</gene>
<evidence type="ECO:0000313" key="2">
    <source>
        <dbReference type="Proteomes" id="UP000095512"/>
    </source>
</evidence>
<proteinExistence type="predicted"/>
<sequence length="207" mass="23118">MQVNVNQNTDIRQYTQTVQKMEKTSTVAVEAPDMKETVSSVQKQDVDCAEFNKDRAVTSKMSESERASLVQSLKEDLNNQMSRFTNMMMQTFQKQGITANQAKGNDFWKMIASGNFTVDPQIKAEAQEAISENGYWGVSQTSQRIFDFAYALAGDDVDKMKEMQAAVEKGFQQAGVTWGGELPSICGNTHTAVTKLFDDYYAQQGIV</sequence>
<dbReference type="RefSeq" id="WP_057571064.1">
    <property type="nucleotide sequence ID" value="NZ_CAPPQC010000088.1"/>
</dbReference>
<name>A0A174B2B7_9FIRM</name>
<accession>A0A174B2B7</accession>
<protein>
    <submittedName>
        <fullName evidence="1">Uncharacterized protein</fullName>
    </submittedName>
</protein>
<dbReference type="AlphaFoldDB" id="A0A174B2B7"/>
<dbReference type="Proteomes" id="UP000095512">
    <property type="component" value="Unassembled WGS sequence"/>
</dbReference>
<dbReference type="EMBL" id="CZAB01000001">
    <property type="protein sequence ID" value="CUN95241.1"/>
    <property type="molecule type" value="Genomic_DNA"/>
</dbReference>